<dbReference type="STRING" id="913325.N799_03240"/>
<feature type="transmembrane region" description="Helical" evidence="1">
    <location>
        <begin position="91"/>
        <end position="108"/>
    </location>
</feature>
<feature type="transmembrane region" description="Helical" evidence="1">
    <location>
        <begin position="164"/>
        <end position="185"/>
    </location>
</feature>
<keyword evidence="3" id="KW-1185">Reference proteome</keyword>
<sequence>MINRSSNLPFSSRQAQTCIAIVLAVLLVATRGNHIASIHSLPGGSWAVFFLAGALLRPRWAFFALFALAVSVDFASLTLERIGDTCMTPGYWMLLPAYALLWGGGRLYSRIHVERPGTVLRLAAVMVVASVLAYQFSGGGYYLLSGAQPDPSVAEYVARVLHYLPQRLFSLSVYVAAAAVMYAAWRLAGRVAGRSAHVRGA</sequence>
<evidence type="ECO:0008006" key="4">
    <source>
        <dbReference type="Google" id="ProtNLM"/>
    </source>
</evidence>
<dbReference type="eggNOG" id="ENOG5031HBY">
    <property type="taxonomic scope" value="Bacteria"/>
</dbReference>
<accession>A0A0A0F1Y6</accession>
<dbReference type="Proteomes" id="UP000029989">
    <property type="component" value="Unassembled WGS sequence"/>
</dbReference>
<dbReference type="OrthoDB" id="9787530at2"/>
<dbReference type="AlphaFoldDB" id="A0A0A0F1Y6"/>
<evidence type="ECO:0000256" key="1">
    <source>
        <dbReference type="SAM" id="Phobius"/>
    </source>
</evidence>
<organism evidence="2 3">
    <name type="scientific">Lysobacter arseniciresistens ZS79</name>
    <dbReference type="NCBI Taxonomy" id="913325"/>
    <lineage>
        <taxon>Bacteria</taxon>
        <taxon>Pseudomonadati</taxon>
        <taxon>Pseudomonadota</taxon>
        <taxon>Gammaproteobacteria</taxon>
        <taxon>Lysobacterales</taxon>
        <taxon>Lysobacteraceae</taxon>
        <taxon>Novilysobacter</taxon>
    </lineage>
</organism>
<dbReference type="EMBL" id="AVPT01000011">
    <property type="protein sequence ID" value="KGM56580.1"/>
    <property type="molecule type" value="Genomic_DNA"/>
</dbReference>
<protein>
    <recommendedName>
        <fullName evidence="4">Cobalamin ABC transporter</fullName>
    </recommendedName>
</protein>
<keyword evidence="1" id="KW-0812">Transmembrane</keyword>
<dbReference type="RefSeq" id="WP_036210293.1">
    <property type="nucleotide sequence ID" value="NZ_AVPT01000011.1"/>
</dbReference>
<keyword evidence="1" id="KW-1133">Transmembrane helix</keyword>
<name>A0A0A0F1Y6_9GAMM</name>
<evidence type="ECO:0000313" key="3">
    <source>
        <dbReference type="Proteomes" id="UP000029989"/>
    </source>
</evidence>
<proteinExistence type="predicted"/>
<reference evidence="2 3" key="1">
    <citation type="journal article" date="2015" name="Stand. Genomic Sci.">
        <title>Genomic information of the arsenic-resistant bacterium Lysobacter arseniciresistens type strain ZS79(T) and comparison of Lysobacter draft genomes.</title>
        <authorList>
            <person name="Liu L."/>
            <person name="Zhang S."/>
            <person name="Luo M."/>
            <person name="Wang G."/>
        </authorList>
    </citation>
    <scope>NUCLEOTIDE SEQUENCE [LARGE SCALE GENOMIC DNA]</scope>
    <source>
        <strain evidence="2 3">ZS79</strain>
    </source>
</reference>
<comment type="caution">
    <text evidence="2">The sequence shown here is derived from an EMBL/GenBank/DDBJ whole genome shotgun (WGS) entry which is preliminary data.</text>
</comment>
<gene>
    <name evidence="2" type="ORF">N799_03240</name>
</gene>
<feature type="transmembrane region" description="Helical" evidence="1">
    <location>
        <begin position="12"/>
        <end position="29"/>
    </location>
</feature>
<feature type="transmembrane region" description="Helical" evidence="1">
    <location>
        <begin position="120"/>
        <end position="144"/>
    </location>
</feature>
<evidence type="ECO:0000313" key="2">
    <source>
        <dbReference type="EMBL" id="KGM56580.1"/>
    </source>
</evidence>
<keyword evidence="1" id="KW-0472">Membrane</keyword>